<dbReference type="GO" id="GO:0071949">
    <property type="term" value="F:FAD binding"/>
    <property type="evidence" value="ECO:0007669"/>
    <property type="project" value="InterPro"/>
</dbReference>
<name>A0A3D8VAP4_9GAMM</name>
<dbReference type="EMBL" id="QTJR01000009">
    <property type="protein sequence ID" value="RDY66504.1"/>
    <property type="molecule type" value="Genomic_DNA"/>
</dbReference>
<dbReference type="Gene3D" id="3.50.50.60">
    <property type="entry name" value="FAD/NAD(P)-binding domain"/>
    <property type="match status" value="1"/>
</dbReference>
<keyword evidence="2 4" id="KW-0503">Monooxygenase</keyword>
<proteinExistence type="predicted"/>
<keyword evidence="1" id="KW-0560">Oxidoreductase</keyword>
<dbReference type="SUPFAM" id="SSF51905">
    <property type="entry name" value="FAD/NAD(P)-binding domain"/>
    <property type="match status" value="1"/>
</dbReference>
<organism evidence="4 5">
    <name type="scientific">Lysobacter soli</name>
    <dbReference type="NCBI Taxonomy" id="453783"/>
    <lineage>
        <taxon>Bacteria</taxon>
        <taxon>Pseudomonadati</taxon>
        <taxon>Pseudomonadota</taxon>
        <taxon>Gammaproteobacteria</taxon>
        <taxon>Lysobacterales</taxon>
        <taxon>Lysobacteraceae</taxon>
        <taxon>Lysobacter</taxon>
    </lineage>
</organism>
<gene>
    <name evidence="4" type="ORF">DX912_13200</name>
</gene>
<feature type="domain" description="FAD-binding" evidence="3">
    <location>
        <begin position="10"/>
        <end position="338"/>
    </location>
</feature>
<dbReference type="Pfam" id="PF01494">
    <property type="entry name" value="FAD_binding_3"/>
    <property type="match status" value="1"/>
</dbReference>
<dbReference type="InterPro" id="IPR036188">
    <property type="entry name" value="FAD/NAD-bd_sf"/>
</dbReference>
<sequence length="423" mass="46670">MTRQGSTLRIGIVGYGTAGQTAALLLTRDGHDVEVFERAPVLGPVGAGFLLQPTGLAVLWELGLLDDALVHGARIGRLFGETTAGRPVMDMRYRELAPHFFGLGMQRGALFGLLDDAWRDGRRVHCGRRIVEVDTARGVLRDDAGEEHGAFDVVIVADGAASMLRGAVAAPALDRPYPWGAQWCLVAQDAWEFPDELRQRYVGARRMAGMLPVGTRPGDPVPRLSFFWSLPAAELPHAGTDESAWRRDVATVWPEAAERLHATAVPAGLARARYRDTVQRRWHCGRAILMGDAAHAMSPQLGQGVNMALADALALRDALRTHARPVDAFADYERRRRDHLGIYHFWSRWLTPLFQSERDRLAAMRDRLFHPMSRLPGGRGQMLRVLTGTRRGWLGTYPLDACFVSALAERTPNATGRLAVENA</sequence>
<evidence type="ECO:0000256" key="2">
    <source>
        <dbReference type="ARBA" id="ARBA00023033"/>
    </source>
</evidence>
<dbReference type="GO" id="GO:0004497">
    <property type="term" value="F:monooxygenase activity"/>
    <property type="evidence" value="ECO:0007669"/>
    <property type="project" value="UniProtKB-KW"/>
</dbReference>
<dbReference type="PANTHER" id="PTHR13789:SF309">
    <property type="entry name" value="PUTATIVE (AFU_ORTHOLOGUE AFUA_6G14510)-RELATED"/>
    <property type="match status" value="1"/>
</dbReference>
<dbReference type="Proteomes" id="UP000256829">
    <property type="component" value="Unassembled WGS sequence"/>
</dbReference>
<dbReference type="PRINTS" id="PR00420">
    <property type="entry name" value="RNGMNOXGNASE"/>
</dbReference>
<evidence type="ECO:0000313" key="5">
    <source>
        <dbReference type="Proteomes" id="UP000256829"/>
    </source>
</evidence>
<dbReference type="RefSeq" id="WP_115842988.1">
    <property type="nucleotide sequence ID" value="NZ_CP183976.1"/>
</dbReference>
<evidence type="ECO:0000313" key="4">
    <source>
        <dbReference type="EMBL" id="RDY66504.1"/>
    </source>
</evidence>
<dbReference type="InterPro" id="IPR002938">
    <property type="entry name" value="FAD-bd"/>
</dbReference>
<dbReference type="InterPro" id="IPR050493">
    <property type="entry name" value="FAD-dep_Monooxygenase_BioMet"/>
</dbReference>
<dbReference type="AlphaFoldDB" id="A0A3D8VAP4"/>
<dbReference type="PANTHER" id="PTHR13789">
    <property type="entry name" value="MONOOXYGENASE"/>
    <property type="match status" value="1"/>
</dbReference>
<accession>A0A3D8VAP4</accession>
<reference evidence="4 5" key="1">
    <citation type="submission" date="2018-08" db="EMBL/GenBank/DDBJ databases">
        <title>Lysobacter soli KCTC 22011, whole genome shotgun sequence.</title>
        <authorList>
            <person name="Zhang X."/>
            <person name="Feng G."/>
            <person name="Zhu H."/>
        </authorList>
    </citation>
    <scope>NUCLEOTIDE SEQUENCE [LARGE SCALE GENOMIC DNA]</scope>
    <source>
        <strain evidence="4 5">KCTC 22011</strain>
    </source>
</reference>
<evidence type="ECO:0000259" key="3">
    <source>
        <dbReference type="Pfam" id="PF01494"/>
    </source>
</evidence>
<evidence type="ECO:0000256" key="1">
    <source>
        <dbReference type="ARBA" id="ARBA00023002"/>
    </source>
</evidence>
<comment type="caution">
    <text evidence="4">The sequence shown here is derived from an EMBL/GenBank/DDBJ whole genome shotgun (WGS) entry which is preliminary data.</text>
</comment>
<protein>
    <submittedName>
        <fullName evidence="4">FAD-dependent monooxygenase</fullName>
    </submittedName>
</protein>
<keyword evidence="5" id="KW-1185">Reference proteome</keyword>